<dbReference type="AlphaFoldDB" id="A0A2N8NQE4"/>
<dbReference type="InterPro" id="IPR024983">
    <property type="entry name" value="CHAT_dom"/>
</dbReference>
<feature type="domain" description="CHAT" evidence="1">
    <location>
        <begin position="850"/>
        <end position="1140"/>
    </location>
</feature>
<name>A0A2N8NQE4_STREU</name>
<proteinExistence type="predicted"/>
<dbReference type="Pfam" id="PF12770">
    <property type="entry name" value="CHAT"/>
    <property type="match status" value="1"/>
</dbReference>
<keyword evidence="3" id="KW-1185">Reference proteome</keyword>
<evidence type="ECO:0000259" key="1">
    <source>
        <dbReference type="Pfam" id="PF12770"/>
    </source>
</evidence>
<comment type="caution">
    <text evidence="2">The sequence shown here is derived from an EMBL/GenBank/DDBJ whole genome shotgun (WGS) entry which is preliminary data.</text>
</comment>
<evidence type="ECO:0000313" key="2">
    <source>
        <dbReference type="EMBL" id="PNE30987.1"/>
    </source>
</evidence>
<accession>A0A2N8NQE4</accession>
<protein>
    <recommendedName>
        <fullName evidence="1">CHAT domain-containing protein</fullName>
    </recommendedName>
</protein>
<reference evidence="3" key="1">
    <citation type="submission" date="2015-07" db="EMBL/GenBank/DDBJ databases">
        <authorList>
            <person name="Graham D.E."/>
            <person name="Giannone R.J."/>
            <person name="Gulvik C.A."/>
            <person name="Hettich R.L."/>
            <person name="Klingeman D.M."/>
            <person name="Mahan K.M."/>
            <person name="Parry R.J."/>
            <person name="Spain J.C."/>
        </authorList>
    </citation>
    <scope>NUCLEOTIDE SEQUENCE [LARGE SCALE GENOMIC DNA]</scope>
    <source>
        <strain evidence="3">ATCC 27428</strain>
    </source>
</reference>
<evidence type="ECO:0000313" key="3">
    <source>
        <dbReference type="Proteomes" id="UP000235945"/>
    </source>
</evidence>
<dbReference type="EMBL" id="LGUI01000010">
    <property type="protein sequence ID" value="PNE30987.1"/>
    <property type="molecule type" value="Genomic_DNA"/>
</dbReference>
<gene>
    <name evidence="2" type="ORF">AF335_27070</name>
</gene>
<sequence>MESARAALLADSELGRWGDVVNVQLLGLLAWCRALDGGDREELRFAAEWLEMTFRCAPGLLPEPLRSARRERFTVDGLSALADDRGRALGRAAEFIRAGLGWGEARREVAAYVRSRRLLRTEPPDYAASARLAQQVAARLPGSHWLGFAARVRAARSLGGVAIAAGRIGSEDALRAAREAVAALPEGHPWEATVLLLLQIHLNGVVLREGQDSATAGLRPPPLDACLRAVEVGRRALAVVEDDDPDRLRLLRTQTASLGQSLLARPGDPAARDELRRHGRLEAAEQHDPAGRSNAWLQLSQYMFLLFMHTRDEYFFSEQATAAGNAFGCAPPGSVEHARAARELGRVKTMTASRSPDPAAFDEPIDFYRSVIEGVGRPVATDSAEDAAERAITLANARGILKEVLEARYQRTGEWDSRLDVLLTADASDASAPAPPAVLAAGDLTGRMNRRQWINEALREAMTSLISKFEQAQEDGSPAALRAAGEEFLARVDELAALAPDDRQIQETAVGYRGMAQHAESGAHGMETGEDMPFERLVAMGRQHKEWIAPRLGAPAPHAGPVGPEEDEDRRLRRLSAHQLKDHEVARALELVARTEVMQAVRTEGEESADAWARALETGRQLTTHPAVPPMTLVFHARLMAAAAERLDDWPAVAPVLAAAVRAAGELVSPRVAPGDRERMLAVYTGGLSDQACAAALFAGATPEEALVLLESARGLLTAARLGSMSDLGTLRRAFPASAGRFEAASAELEEARNDSVRRRRAAAHWEAERKHIRGLPGFEDFLGLPTGPRLRELAADGPLVAVTLHQRRSHALLVTPDGVDAVPLPGVTHEQAGDWTSRLTEATAEAVRQVLAELWQSLAEPVLDALGHPAPPTAPDDRPRLWWIPSGPAAFLPLHAAGRFAGDVQVAGENVLDRVVSSYAPTLRSLRHARLRTAPAGPPGVLSIAAPGAVGHPHPLREAVEEAEDVRELVRGGHVLLADKADRDSVLAALPGHPWLHFAGHAIAAPDGTRATAAGGLVLGDGTLLSPETVDGLSLPAAGLAFLSGCGTARGATALADESLHVTAALHLAGYRDVIGTLWPVRDAAASAIARSFYRETNPRSPARVRAPGPAHALDAALRAARSAAPSRPELWSSHQHIGP</sequence>
<dbReference type="Proteomes" id="UP000235945">
    <property type="component" value="Unassembled WGS sequence"/>
</dbReference>
<organism evidence="2 3">
    <name type="scientific">Streptomyces eurocidicus</name>
    <name type="common">Streptoverticillium eurocidicus</name>
    <dbReference type="NCBI Taxonomy" id="66423"/>
    <lineage>
        <taxon>Bacteria</taxon>
        <taxon>Bacillati</taxon>
        <taxon>Actinomycetota</taxon>
        <taxon>Actinomycetes</taxon>
        <taxon>Kitasatosporales</taxon>
        <taxon>Streptomycetaceae</taxon>
        <taxon>Streptomyces</taxon>
    </lineage>
</organism>